<dbReference type="GO" id="GO:0051539">
    <property type="term" value="F:4 iron, 4 sulfur cluster binding"/>
    <property type="evidence" value="ECO:0007669"/>
    <property type="project" value="UniProtKB-UniRule"/>
</dbReference>
<accession>A0A2A9HH62</accession>
<keyword evidence="2 13" id="KW-0004">4Fe-4S</keyword>
<dbReference type="EC" id="2.8.4.3" evidence="8 13"/>
<dbReference type="Pfam" id="PF00919">
    <property type="entry name" value="UPF0004"/>
    <property type="match status" value="1"/>
</dbReference>
<dbReference type="SFLD" id="SFLDG01061">
    <property type="entry name" value="methylthiotransferase"/>
    <property type="match status" value="1"/>
</dbReference>
<dbReference type="PROSITE" id="PS51449">
    <property type="entry name" value="MTTASE_N"/>
    <property type="match status" value="1"/>
</dbReference>
<feature type="domain" description="MTTase N-terminal" evidence="15">
    <location>
        <begin position="3"/>
        <end position="119"/>
    </location>
</feature>
<comment type="function">
    <text evidence="1 13">Catalyzes the methylthiolation of N6-(dimethylallyl)adenosine (i(6)A), leading to the formation of 2-methylthio-N6-(dimethylallyl)adenosine (ms(2)i(6)A) at position 37 in tRNAs that read codons beginning with uridine.</text>
</comment>
<keyword evidence="4 13" id="KW-0949">S-adenosyl-L-methionine</keyword>
<feature type="binding site" evidence="13">
    <location>
        <position position="146"/>
    </location>
    <ligand>
        <name>[4Fe-4S] cluster</name>
        <dbReference type="ChEBI" id="CHEBI:49883"/>
        <label>2</label>
        <note>4Fe-4S-S-AdoMet</note>
    </ligand>
</feature>
<evidence type="ECO:0000313" key="18">
    <source>
        <dbReference type="Proteomes" id="UP000223071"/>
    </source>
</evidence>
<dbReference type="HAMAP" id="MF_01864">
    <property type="entry name" value="tRNA_metthiotr_MiaB"/>
    <property type="match status" value="1"/>
</dbReference>
<evidence type="ECO:0000256" key="13">
    <source>
        <dbReference type="HAMAP-Rule" id="MF_01864"/>
    </source>
</evidence>
<evidence type="ECO:0000256" key="9">
    <source>
        <dbReference type="ARBA" id="ARBA00051425"/>
    </source>
</evidence>
<evidence type="ECO:0000256" key="6">
    <source>
        <dbReference type="ARBA" id="ARBA00023004"/>
    </source>
</evidence>
<feature type="binding site" evidence="13">
    <location>
        <position position="153"/>
    </location>
    <ligand>
        <name>[4Fe-4S] cluster</name>
        <dbReference type="ChEBI" id="CHEBI:49883"/>
        <label>2</label>
        <note>4Fe-4S-S-AdoMet</note>
    </ligand>
</feature>
<dbReference type="PROSITE" id="PS50926">
    <property type="entry name" value="TRAM"/>
    <property type="match status" value="1"/>
</dbReference>
<evidence type="ECO:0000259" key="14">
    <source>
        <dbReference type="PROSITE" id="PS50926"/>
    </source>
</evidence>
<feature type="binding site" evidence="13">
    <location>
        <position position="12"/>
    </location>
    <ligand>
        <name>[4Fe-4S] cluster</name>
        <dbReference type="ChEBI" id="CHEBI:49883"/>
        <label>1</label>
    </ligand>
</feature>
<dbReference type="Pfam" id="PF01938">
    <property type="entry name" value="TRAM"/>
    <property type="match status" value="1"/>
</dbReference>
<dbReference type="InterPro" id="IPR020612">
    <property type="entry name" value="Methylthiotransferase_CS"/>
</dbReference>
<dbReference type="SMART" id="SM00729">
    <property type="entry name" value="Elp3"/>
    <property type="match status" value="1"/>
</dbReference>
<sequence length="430" mass="48615">MTQRFYLWTVGCQMNKADSEKLAAGFLRLGLRQVDRMERADIIVLNTCSVRQHAEDRAYSKLGRIRQLKAERPGIKVAVMGCMVGLKTDELEKRFPQVDVFARPQQFDPIMALVEEPAEDLGGEFWPRTYAVPEGPTAYVPVVHGCNKFCTYCIVPYRRGRERSRPIDEIVREVAYLTAHGVREVTLLGQTVEAYGHDLPDQPDLGDLMRELSKLERLDRIRFLTSYPKDMTRPILEAVAELPKVMECFSLPVQAGSNAVLESMRRGYTREEYLEKIREVRELMPGAGITTDVIVGYPGETEADFEQTLSLLEEVRFDKVHVAAYSPRPGTIAWRKLPDDVPADVKSERLHRVEALEARISEELNRAYVGTEQEILVEGIRNGQPFGRTRTGKLTHLDAPARIGELVRVRIDHAGPFSLRGTPVDALALV</sequence>
<dbReference type="FunFam" id="3.40.50.12160:FF:000003">
    <property type="entry name" value="CDK5 regulatory subunit-associated protein 1"/>
    <property type="match status" value="1"/>
</dbReference>
<dbReference type="GO" id="GO:0005829">
    <property type="term" value="C:cytosol"/>
    <property type="evidence" value="ECO:0007669"/>
    <property type="project" value="TreeGrafter"/>
</dbReference>
<evidence type="ECO:0000256" key="1">
    <source>
        <dbReference type="ARBA" id="ARBA00003234"/>
    </source>
</evidence>
<dbReference type="InterPro" id="IPR002792">
    <property type="entry name" value="TRAM_dom"/>
</dbReference>
<dbReference type="PANTHER" id="PTHR43020:SF2">
    <property type="entry name" value="MITOCHONDRIAL TRNA METHYLTHIOTRANSFERASE CDK5RAP1"/>
    <property type="match status" value="1"/>
</dbReference>
<keyword evidence="7 13" id="KW-0411">Iron-sulfur</keyword>
<dbReference type="CDD" id="cd01335">
    <property type="entry name" value="Radical_SAM"/>
    <property type="match status" value="1"/>
</dbReference>
<dbReference type="InterPro" id="IPR013848">
    <property type="entry name" value="Methylthiotransferase_N"/>
</dbReference>
<feature type="binding site" evidence="13">
    <location>
        <position position="82"/>
    </location>
    <ligand>
        <name>[4Fe-4S] cluster</name>
        <dbReference type="ChEBI" id="CHEBI:49883"/>
        <label>1</label>
    </ligand>
</feature>
<dbReference type="Proteomes" id="UP000223071">
    <property type="component" value="Unassembled WGS sequence"/>
</dbReference>
<evidence type="ECO:0000256" key="11">
    <source>
        <dbReference type="ARBA" id="ARBA00080698"/>
    </source>
</evidence>
<evidence type="ECO:0000256" key="10">
    <source>
        <dbReference type="ARBA" id="ARBA00068570"/>
    </source>
</evidence>
<evidence type="ECO:0000256" key="12">
    <source>
        <dbReference type="ARBA" id="ARBA00081141"/>
    </source>
</evidence>
<feature type="domain" description="TRAM" evidence="14">
    <location>
        <begin position="366"/>
        <end position="425"/>
    </location>
</feature>
<evidence type="ECO:0000256" key="3">
    <source>
        <dbReference type="ARBA" id="ARBA00022679"/>
    </source>
</evidence>
<comment type="subunit">
    <text evidence="13">Monomer.</text>
</comment>
<feature type="binding site" evidence="13">
    <location>
        <position position="48"/>
    </location>
    <ligand>
        <name>[4Fe-4S] cluster</name>
        <dbReference type="ChEBI" id="CHEBI:49883"/>
        <label>1</label>
    </ligand>
</feature>
<dbReference type="SUPFAM" id="SSF102114">
    <property type="entry name" value="Radical SAM enzymes"/>
    <property type="match status" value="1"/>
</dbReference>
<keyword evidence="18" id="KW-1185">Reference proteome</keyword>
<dbReference type="FunFam" id="3.80.30.20:FF:000001">
    <property type="entry name" value="tRNA-2-methylthio-N(6)-dimethylallyladenosine synthase 2"/>
    <property type="match status" value="1"/>
</dbReference>
<comment type="cofactor">
    <cofactor evidence="13">
        <name>[4Fe-4S] cluster</name>
        <dbReference type="ChEBI" id="CHEBI:49883"/>
    </cofactor>
    <text evidence="13">Binds 2 [4Fe-4S] clusters. One cluster is coordinated with 3 cysteines and an exchangeable S-adenosyl-L-methionine.</text>
</comment>
<gene>
    <name evidence="13" type="primary">miaB</name>
    <name evidence="17" type="ORF">A9A59_1704</name>
</gene>
<organism evidence="17 18">
    <name type="scientific">Tepidiforma thermophila (strain KCTC 52669 / CGMCC 1.13589 / G233)</name>
    <dbReference type="NCBI Taxonomy" id="2761530"/>
    <lineage>
        <taxon>Bacteria</taxon>
        <taxon>Bacillati</taxon>
        <taxon>Chloroflexota</taxon>
        <taxon>Tepidiformia</taxon>
        <taxon>Tepidiformales</taxon>
        <taxon>Tepidiformaceae</taxon>
        <taxon>Tepidiforma</taxon>
    </lineage>
</organism>
<dbReference type="GO" id="GO:0035597">
    <property type="term" value="F:tRNA-2-methylthio-N(6)-dimethylallyladenosine(37) synthase activity"/>
    <property type="evidence" value="ECO:0007669"/>
    <property type="project" value="UniProtKB-EC"/>
</dbReference>
<name>A0A2A9HH62_TEPT2</name>
<dbReference type="SFLD" id="SFLDF00273">
    <property type="entry name" value="(dimethylallyl)adenosine_tRNA"/>
    <property type="match status" value="1"/>
</dbReference>
<dbReference type="SFLD" id="SFLDS00029">
    <property type="entry name" value="Radical_SAM"/>
    <property type="match status" value="1"/>
</dbReference>
<dbReference type="PROSITE" id="PS51918">
    <property type="entry name" value="RADICAL_SAM"/>
    <property type="match status" value="1"/>
</dbReference>
<proteinExistence type="inferred from homology"/>
<protein>
    <recommendedName>
        <fullName evidence="10 13">tRNA-2-methylthio-N(6)-dimethylallyladenosine synthase</fullName>
        <ecNumber evidence="8 13">2.8.4.3</ecNumber>
    </recommendedName>
    <alternativeName>
        <fullName evidence="12 13">(Dimethylallyl)adenosine tRNA methylthiotransferase MiaB</fullName>
    </alternativeName>
    <alternativeName>
        <fullName evidence="11 13">tRNA-i(6)A37 methylthiotransferase</fullName>
    </alternativeName>
</protein>
<dbReference type="NCBIfam" id="TIGR01574">
    <property type="entry name" value="miaB-methiolase"/>
    <property type="match status" value="1"/>
</dbReference>
<dbReference type="NCBIfam" id="TIGR00089">
    <property type="entry name" value="MiaB/RimO family radical SAM methylthiotransferase"/>
    <property type="match status" value="1"/>
</dbReference>
<dbReference type="Gene3D" id="3.40.50.12160">
    <property type="entry name" value="Methylthiotransferase, N-terminal domain"/>
    <property type="match status" value="1"/>
</dbReference>
<comment type="subcellular location">
    <subcellularLocation>
        <location evidence="13">Cytoplasm</location>
    </subcellularLocation>
</comment>
<dbReference type="PROSITE" id="PS01278">
    <property type="entry name" value="MTTASE_RADICAL"/>
    <property type="match status" value="1"/>
</dbReference>
<dbReference type="InterPro" id="IPR007197">
    <property type="entry name" value="rSAM"/>
</dbReference>
<dbReference type="Gene3D" id="3.80.30.20">
    <property type="entry name" value="tm_1862 like domain"/>
    <property type="match status" value="1"/>
</dbReference>
<evidence type="ECO:0000256" key="7">
    <source>
        <dbReference type="ARBA" id="ARBA00023014"/>
    </source>
</evidence>
<keyword evidence="3 13" id="KW-0808">Transferase</keyword>
<feature type="domain" description="Radical SAM core" evidence="16">
    <location>
        <begin position="132"/>
        <end position="363"/>
    </location>
</feature>
<dbReference type="InterPro" id="IPR023404">
    <property type="entry name" value="rSAM_horseshoe"/>
</dbReference>
<comment type="similarity">
    <text evidence="13">Belongs to the methylthiotransferase family. MiaB subfamily.</text>
</comment>
<dbReference type="SFLD" id="SFLDG01082">
    <property type="entry name" value="B12-binding_domain_containing"/>
    <property type="match status" value="1"/>
</dbReference>
<evidence type="ECO:0000256" key="2">
    <source>
        <dbReference type="ARBA" id="ARBA00022485"/>
    </source>
</evidence>
<comment type="caution">
    <text evidence="17">The sequence shown here is derived from an EMBL/GenBank/DDBJ whole genome shotgun (WGS) entry which is preliminary data.</text>
</comment>
<dbReference type="InterPro" id="IPR005839">
    <property type="entry name" value="Methylthiotransferase"/>
</dbReference>
<dbReference type="PANTHER" id="PTHR43020">
    <property type="entry name" value="CDK5 REGULATORY SUBUNIT-ASSOCIATED PROTEIN 1"/>
    <property type="match status" value="1"/>
</dbReference>
<keyword evidence="13" id="KW-0963">Cytoplasm</keyword>
<dbReference type="InterPro" id="IPR038135">
    <property type="entry name" value="Methylthiotransferase_N_sf"/>
</dbReference>
<keyword evidence="13" id="KW-0819">tRNA processing</keyword>
<evidence type="ECO:0000256" key="8">
    <source>
        <dbReference type="ARBA" id="ARBA00033765"/>
    </source>
</evidence>
<evidence type="ECO:0000256" key="4">
    <source>
        <dbReference type="ARBA" id="ARBA00022691"/>
    </source>
</evidence>
<dbReference type="InterPro" id="IPR058240">
    <property type="entry name" value="rSAM_sf"/>
</dbReference>
<evidence type="ECO:0000256" key="5">
    <source>
        <dbReference type="ARBA" id="ARBA00022723"/>
    </source>
</evidence>
<dbReference type="RefSeq" id="WP_098503858.1">
    <property type="nucleotide sequence ID" value="NZ_PDJQ01000001.1"/>
</dbReference>
<evidence type="ECO:0000313" key="17">
    <source>
        <dbReference type="EMBL" id="PFG74472.1"/>
    </source>
</evidence>
<feature type="binding site" evidence="13">
    <location>
        <position position="150"/>
    </location>
    <ligand>
        <name>[4Fe-4S] cluster</name>
        <dbReference type="ChEBI" id="CHEBI:49883"/>
        <label>2</label>
        <note>4Fe-4S-S-AdoMet</note>
    </ligand>
</feature>
<comment type="catalytic activity">
    <reaction evidence="9 13">
        <text>N(6)-dimethylallyladenosine(37) in tRNA + (sulfur carrier)-SH + AH2 + 2 S-adenosyl-L-methionine = 2-methylsulfanyl-N(6)-dimethylallyladenosine(37) in tRNA + (sulfur carrier)-H + 5'-deoxyadenosine + L-methionine + A + S-adenosyl-L-homocysteine + 2 H(+)</text>
        <dbReference type="Rhea" id="RHEA:37067"/>
        <dbReference type="Rhea" id="RHEA-COMP:10375"/>
        <dbReference type="Rhea" id="RHEA-COMP:10376"/>
        <dbReference type="Rhea" id="RHEA-COMP:14737"/>
        <dbReference type="Rhea" id="RHEA-COMP:14739"/>
        <dbReference type="ChEBI" id="CHEBI:13193"/>
        <dbReference type="ChEBI" id="CHEBI:15378"/>
        <dbReference type="ChEBI" id="CHEBI:17319"/>
        <dbReference type="ChEBI" id="CHEBI:17499"/>
        <dbReference type="ChEBI" id="CHEBI:29917"/>
        <dbReference type="ChEBI" id="CHEBI:57844"/>
        <dbReference type="ChEBI" id="CHEBI:57856"/>
        <dbReference type="ChEBI" id="CHEBI:59789"/>
        <dbReference type="ChEBI" id="CHEBI:64428"/>
        <dbReference type="ChEBI" id="CHEBI:74415"/>
        <dbReference type="ChEBI" id="CHEBI:74417"/>
        <dbReference type="EC" id="2.8.4.3"/>
    </reaction>
</comment>
<keyword evidence="5 13" id="KW-0479">Metal-binding</keyword>
<dbReference type="InterPro" id="IPR006463">
    <property type="entry name" value="MiaB_methiolase"/>
</dbReference>
<dbReference type="GO" id="GO:0046872">
    <property type="term" value="F:metal ion binding"/>
    <property type="evidence" value="ECO:0007669"/>
    <property type="project" value="UniProtKB-KW"/>
</dbReference>
<dbReference type="EMBL" id="PDJQ01000001">
    <property type="protein sequence ID" value="PFG74472.1"/>
    <property type="molecule type" value="Genomic_DNA"/>
</dbReference>
<keyword evidence="6 13" id="KW-0408">Iron</keyword>
<evidence type="ECO:0000259" key="15">
    <source>
        <dbReference type="PROSITE" id="PS51449"/>
    </source>
</evidence>
<reference evidence="17 18" key="1">
    <citation type="submission" date="2017-09" db="EMBL/GenBank/DDBJ databases">
        <title>Sequencing the genomes of two abundant thermophiles in Great Basin hot springs: Thermocrinis jamiesonii and novel Chloroflexi Thermoflexus hugenholtzii.</title>
        <authorList>
            <person name="Hedlund B."/>
        </authorList>
    </citation>
    <scope>NUCLEOTIDE SEQUENCE [LARGE SCALE GENOMIC DNA]</scope>
    <source>
        <strain evidence="17 18">G233</strain>
    </source>
</reference>
<dbReference type="InterPro" id="IPR006638">
    <property type="entry name" value="Elp3/MiaA/NifB-like_rSAM"/>
</dbReference>
<dbReference type="Pfam" id="PF04055">
    <property type="entry name" value="Radical_SAM"/>
    <property type="match status" value="1"/>
</dbReference>
<dbReference type="AlphaFoldDB" id="A0A2A9HH62"/>
<evidence type="ECO:0000259" key="16">
    <source>
        <dbReference type="PROSITE" id="PS51918"/>
    </source>
</evidence>